<evidence type="ECO:0000313" key="2">
    <source>
        <dbReference type="EMBL" id="PGH12744.1"/>
    </source>
</evidence>
<evidence type="ECO:0000256" key="1">
    <source>
        <dbReference type="SAM" id="Phobius"/>
    </source>
</evidence>
<evidence type="ECO:0008006" key="4">
    <source>
        <dbReference type="Google" id="ProtNLM"/>
    </source>
</evidence>
<keyword evidence="1" id="KW-0812">Transmembrane</keyword>
<keyword evidence="1" id="KW-0472">Membrane</keyword>
<sequence>MYACPANQYGEIKFWCGDVSKNRTCYADNKKPNSFSFFQWTQGPIDGIAGEASASASATPSAGFPVHTAPPEQQNEASGMVSKTTPVGVGLGIGIPLLVIAACLGLLYYRERKARIGAEMLAAQHARRYDSKPPGYVFHTAPSELHDIHRGHASELPGKSIGELRS</sequence>
<gene>
    <name evidence="2" type="ORF">AJ79_04105</name>
</gene>
<accession>A0A2B7XLW2</accession>
<keyword evidence="3" id="KW-1185">Reference proteome</keyword>
<reference evidence="2 3" key="1">
    <citation type="submission" date="2017-10" db="EMBL/GenBank/DDBJ databases">
        <title>Comparative genomics in systemic dimorphic fungi from Ajellomycetaceae.</title>
        <authorList>
            <person name="Munoz J.F."/>
            <person name="Mcewen J.G."/>
            <person name="Clay O.K."/>
            <person name="Cuomo C.A."/>
        </authorList>
    </citation>
    <scope>NUCLEOTIDE SEQUENCE [LARGE SCALE GENOMIC DNA]</scope>
    <source>
        <strain evidence="2 3">UAMH5409</strain>
    </source>
</reference>
<evidence type="ECO:0000313" key="3">
    <source>
        <dbReference type="Proteomes" id="UP000223968"/>
    </source>
</evidence>
<dbReference type="EMBL" id="PDNB01000054">
    <property type="protein sequence ID" value="PGH12744.1"/>
    <property type="molecule type" value="Genomic_DNA"/>
</dbReference>
<name>A0A2B7XLW2_9EURO</name>
<dbReference type="Proteomes" id="UP000223968">
    <property type="component" value="Unassembled WGS sequence"/>
</dbReference>
<proteinExistence type="predicted"/>
<dbReference type="AlphaFoldDB" id="A0A2B7XLW2"/>
<protein>
    <recommendedName>
        <fullName evidence="4">Mid2 domain-containing protein</fullName>
    </recommendedName>
</protein>
<comment type="caution">
    <text evidence="2">The sequence shown here is derived from an EMBL/GenBank/DDBJ whole genome shotgun (WGS) entry which is preliminary data.</text>
</comment>
<keyword evidence="1" id="KW-1133">Transmembrane helix</keyword>
<organism evidence="2 3">
    <name type="scientific">Helicocarpus griseus UAMH5409</name>
    <dbReference type="NCBI Taxonomy" id="1447875"/>
    <lineage>
        <taxon>Eukaryota</taxon>
        <taxon>Fungi</taxon>
        <taxon>Dikarya</taxon>
        <taxon>Ascomycota</taxon>
        <taxon>Pezizomycotina</taxon>
        <taxon>Eurotiomycetes</taxon>
        <taxon>Eurotiomycetidae</taxon>
        <taxon>Onygenales</taxon>
        <taxon>Ajellomycetaceae</taxon>
        <taxon>Helicocarpus</taxon>
    </lineage>
</organism>
<feature type="transmembrane region" description="Helical" evidence="1">
    <location>
        <begin position="87"/>
        <end position="109"/>
    </location>
</feature>